<gene>
    <name evidence="1" type="ORF">B7P33_13740</name>
</gene>
<keyword evidence="2" id="KW-1185">Reference proteome</keyword>
<organism evidence="1 2">
    <name type="scientific">Sediminicola luteus</name>
    <dbReference type="NCBI Taxonomy" id="319238"/>
    <lineage>
        <taxon>Bacteria</taxon>
        <taxon>Pseudomonadati</taxon>
        <taxon>Bacteroidota</taxon>
        <taxon>Flavobacteriia</taxon>
        <taxon>Flavobacteriales</taxon>
        <taxon>Flavobacteriaceae</taxon>
        <taxon>Sediminicola</taxon>
    </lineage>
</organism>
<evidence type="ECO:0000313" key="1">
    <source>
        <dbReference type="EMBL" id="PCE63280.1"/>
    </source>
</evidence>
<comment type="caution">
    <text evidence="1">The sequence shown here is derived from an EMBL/GenBank/DDBJ whole genome shotgun (WGS) entry which is preliminary data.</text>
</comment>
<dbReference type="Proteomes" id="UP000219559">
    <property type="component" value="Unassembled WGS sequence"/>
</dbReference>
<dbReference type="EMBL" id="NBWU01000005">
    <property type="protein sequence ID" value="PCE63280.1"/>
    <property type="molecule type" value="Genomic_DNA"/>
</dbReference>
<dbReference type="AlphaFoldDB" id="A0A2A4G5L2"/>
<sequence>MGTKLLIISDMWGAKGGHWITSYLGYLQQYYDISFYDSQQLANLDLTVGSEDNIMDAFFNGGIDRAVTHLMAKEQEPAHILGFGVGATIAWKAGLSGMPMESLYAISPTRIQLEAQKPQCGHNILFGEYDLSKPTYEWADRMCAELEIFPNFGRKLYTDEKIIQKISQDLLAQIIKKAG</sequence>
<evidence type="ECO:0008006" key="3">
    <source>
        <dbReference type="Google" id="ProtNLM"/>
    </source>
</evidence>
<dbReference type="OrthoDB" id="1118894at2"/>
<reference evidence="1 2" key="1">
    <citation type="submission" date="2017-04" db="EMBL/GenBank/DDBJ databases">
        <title>A new member of the family Flavobacteriaceae isolated from ascidians.</title>
        <authorList>
            <person name="Chen L."/>
        </authorList>
    </citation>
    <scope>NUCLEOTIDE SEQUENCE [LARGE SCALE GENOMIC DNA]</scope>
    <source>
        <strain evidence="1 2">HQA918</strain>
    </source>
</reference>
<name>A0A2A4G5L2_9FLAO</name>
<proteinExistence type="predicted"/>
<evidence type="ECO:0000313" key="2">
    <source>
        <dbReference type="Proteomes" id="UP000219559"/>
    </source>
</evidence>
<dbReference type="RefSeq" id="WP_097443235.1">
    <property type="nucleotide sequence ID" value="NZ_NBWU01000005.1"/>
</dbReference>
<accession>A0A2A4G5L2</accession>
<protein>
    <recommendedName>
        <fullName evidence="3">Alpha/beta hydrolase</fullName>
    </recommendedName>
</protein>